<dbReference type="InterPro" id="IPR025474">
    <property type="entry name" value="DUF4325"/>
</dbReference>
<dbReference type="KEGG" id="msaa:QYS49_31795"/>
<name>A0AA51NB72_9BACT</name>
<dbReference type="RefSeq" id="WP_308349666.1">
    <property type="nucleotide sequence ID" value="NZ_CP129971.1"/>
</dbReference>
<proteinExistence type="predicted"/>
<evidence type="ECO:0000313" key="2">
    <source>
        <dbReference type="EMBL" id="WMN11923.1"/>
    </source>
</evidence>
<gene>
    <name evidence="2" type="ORF">QYS49_31795</name>
</gene>
<feature type="domain" description="DUF4325" evidence="1">
    <location>
        <begin position="27"/>
        <end position="95"/>
    </location>
</feature>
<dbReference type="AlphaFoldDB" id="A0AA51NB72"/>
<sequence>MSKKKLKIAQDYTTTPGPRYIKEGSWSGEKLRNEIVFPQVSESIKKNEKIEIDLDGTAGYGTSFLEEVFGGLIRENKLDYDELVEFIEIKSDEEPYLIEDIFEYLKDAYENPDE</sequence>
<reference evidence="2 3" key="1">
    <citation type="submission" date="2023-08" db="EMBL/GenBank/DDBJ databases">
        <title>Comparative genomics and taxonomic characterization of three novel marine species of genus Marivirga.</title>
        <authorList>
            <person name="Muhammad N."/>
            <person name="Kim S.-G."/>
        </authorList>
    </citation>
    <scope>NUCLEOTIDE SEQUENCE [LARGE SCALE GENOMIC DNA]</scope>
    <source>
        <strain evidence="2 3">BDSF4-3</strain>
    </source>
</reference>
<dbReference type="EMBL" id="CP129971">
    <property type="protein sequence ID" value="WMN11923.1"/>
    <property type="molecule type" value="Genomic_DNA"/>
</dbReference>
<organism evidence="2 3">
    <name type="scientific">Marivirga salinarum</name>
    <dbReference type="NCBI Taxonomy" id="3059078"/>
    <lineage>
        <taxon>Bacteria</taxon>
        <taxon>Pseudomonadati</taxon>
        <taxon>Bacteroidota</taxon>
        <taxon>Cytophagia</taxon>
        <taxon>Cytophagales</taxon>
        <taxon>Marivirgaceae</taxon>
        <taxon>Marivirga</taxon>
    </lineage>
</organism>
<dbReference type="Pfam" id="PF14213">
    <property type="entry name" value="DUF4325"/>
    <property type="match status" value="1"/>
</dbReference>
<keyword evidence="3" id="KW-1185">Reference proteome</keyword>
<accession>A0AA51NB72</accession>
<protein>
    <submittedName>
        <fullName evidence="2">STAS-like domain-containing protein</fullName>
    </submittedName>
</protein>
<evidence type="ECO:0000313" key="3">
    <source>
        <dbReference type="Proteomes" id="UP001230496"/>
    </source>
</evidence>
<evidence type="ECO:0000259" key="1">
    <source>
        <dbReference type="Pfam" id="PF14213"/>
    </source>
</evidence>
<dbReference type="Proteomes" id="UP001230496">
    <property type="component" value="Chromosome"/>
</dbReference>